<keyword evidence="2" id="KW-1185">Reference proteome</keyword>
<evidence type="ECO:0000313" key="1">
    <source>
        <dbReference type="EMBL" id="CAH0397636.1"/>
    </source>
</evidence>
<accession>A0ABN8AUZ9</accession>
<protein>
    <submittedName>
        <fullName evidence="1">Uncharacterized protein</fullName>
    </submittedName>
</protein>
<name>A0ABN8AUZ9_CHISP</name>
<organism evidence="1 2">
    <name type="scientific">Chilo suppressalis</name>
    <name type="common">Asiatic rice borer moth</name>
    <dbReference type="NCBI Taxonomy" id="168631"/>
    <lineage>
        <taxon>Eukaryota</taxon>
        <taxon>Metazoa</taxon>
        <taxon>Ecdysozoa</taxon>
        <taxon>Arthropoda</taxon>
        <taxon>Hexapoda</taxon>
        <taxon>Insecta</taxon>
        <taxon>Pterygota</taxon>
        <taxon>Neoptera</taxon>
        <taxon>Endopterygota</taxon>
        <taxon>Lepidoptera</taxon>
        <taxon>Glossata</taxon>
        <taxon>Ditrysia</taxon>
        <taxon>Pyraloidea</taxon>
        <taxon>Crambidae</taxon>
        <taxon>Crambinae</taxon>
        <taxon>Chilo</taxon>
    </lineage>
</organism>
<proteinExistence type="predicted"/>
<evidence type="ECO:0000313" key="2">
    <source>
        <dbReference type="Proteomes" id="UP001153292"/>
    </source>
</evidence>
<reference evidence="1" key="1">
    <citation type="submission" date="2021-12" db="EMBL/GenBank/DDBJ databases">
        <authorList>
            <person name="King R."/>
        </authorList>
    </citation>
    <scope>NUCLEOTIDE SEQUENCE</scope>
</reference>
<gene>
    <name evidence="1" type="ORF">CHILSU_LOCUS711</name>
</gene>
<dbReference type="Proteomes" id="UP001153292">
    <property type="component" value="Chromosome 1"/>
</dbReference>
<sequence length="166" mass="18733">MVQDIKSQNNELKMELEAIKLSITDFHAEFSSIRSDHKKAMSIINDIQDVEQLRREFTQLRPVTGEELREVVNTSLAPIINTNRQLREGVEEVRDVVLTNGLPGRSEMGLGSELMLANTTARMEALLNPVKESMAKIASKSDEIRTTMEWNLHRAIQQACTGTRLA</sequence>
<dbReference type="EMBL" id="OU963894">
    <property type="protein sequence ID" value="CAH0397636.1"/>
    <property type="molecule type" value="Genomic_DNA"/>
</dbReference>